<evidence type="ECO:0000313" key="4">
    <source>
        <dbReference type="Proteomes" id="UP000596063"/>
    </source>
</evidence>
<sequence length="66" mass="7595">MNRDIAEGKWRQFKGQIKEKWANITDDDLEAAEGSSERLIGKLQERQGLAKDEAKAQLDELKRSIH</sequence>
<dbReference type="Pfam" id="PF05532">
    <property type="entry name" value="CsbD"/>
    <property type="match status" value="1"/>
</dbReference>
<proteinExistence type="inferred from homology"/>
<comment type="similarity">
    <text evidence="1">Belongs to the UPF0337 (CsbD) family.</text>
</comment>
<accession>A0A7T4R2P9</accession>
<dbReference type="EMBL" id="CP066167">
    <property type="protein sequence ID" value="QQD19174.1"/>
    <property type="molecule type" value="Genomic_DNA"/>
</dbReference>
<reference evidence="3 4" key="1">
    <citation type="submission" date="2020-12" db="EMBL/GenBank/DDBJ databases">
        <authorList>
            <person name="Shan Y."/>
        </authorList>
    </citation>
    <scope>NUCLEOTIDE SEQUENCE [LARGE SCALE GENOMIC DNA]</scope>
    <source>
        <strain evidence="4">csc3.9</strain>
    </source>
</reference>
<evidence type="ECO:0000259" key="2">
    <source>
        <dbReference type="Pfam" id="PF05532"/>
    </source>
</evidence>
<feature type="domain" description="CsbD-like" evidence="2">
    <location>
        <begin position="4"/>
        <end position="55"/>
    </location>
</feature>
<dbReference type="Proteomes" id="UP000596063">
    <property type="component" value="Chromosome"/>
</dbReference>
<organism evidence="3 4">
    <name type="scientific">Spongiibacter nanhainus</name>
    <dbReference type="NCBI Taxonomy" id="2794344"/>
    <lineage>
        <taxon>Bacteria</taxon>
        <taxon>Pseudomonadati</taxon>
        <taxon>Pseudomonadota</taxon>
        <taxon>Gammaproteobacteria</taxon>
        <taxon>Cellvibrionales</taxon>
        <taxon>Spongiibacteraceae</taxon>
        <taxon>Spongiibacter</taxon>
    </lineage>
</organism>
<dbReference type="PIRSF" id="PIRSF039008">
    <property type="entry name" value="YjbJ"/>
    <property type="match status" value="1"/>
</dbReference>
<dbReference type="InterPro" id="IPR008462">
    <property type="entry name" value="CsbD"/>
</dbReference>
<evidence type="ECO:0000256" key="1">
    <source>
        <dbReference type="ARBA" id="ARBA00009129"/>
    </source>
</evidence>
<dbReference type="PANTHER" id="PTHR34977:SF1">
    <property type="entry name" value="UPF0337 PROTEIN YJBJ"/>
    <property type="match status" value="1"/>
</dbReference>
<name>A0A7T4R2P9_9GAMM</name>
<dbReference type="Gene3D" id="1.10.1470.10">
    <property type="entry name" value="YjbJ"/>
    <property type="match status" value="1"/>
</dbReference>
<dbReference type="KEGG" id="snan:I6N98_04785"/>
<gene>
    <name evidence="3" type="ORF">I6N98_04785</name>
</gene>
<dbReference type="RefSeq" id="WP_198570659.1">
    <property type="nucleotide sequence ID" value="NZ_CP066167.1"/>
</dbReference>
<dbReference type="AlphaFoldDB" id="A0A7T4R2P9"/>
<dbReference type="SUPFAM" id="SSF69047">
    <property type="entry name" value="Hypothetical protein YjbJ"/>
    <property type="match status" value="1"/>
</dbReference>
<evidence type="ECO:0000313" key="3">
    <source>
        <dbReference type="EMBL" id="QQD19174.1"/>
    </source>
</evidence>
<protein>
    <submittedName>
        <fullName evidence="3">CsbD family protein</fullName>
    </submittedName>
</protein>
<dbReference type="InterPro" id="IPR050423">
    <property type="entry name" value="UPF0337_stress_rsp"/>
</dbReference>
<dbReference type="PANTHER" id="PTHR34977">
    <property type="entry name" value="UPF0337 PROTEIN YJBJ"/>
    <property type="match status" value="1"/>
</dbReference>
<dbReference type="InterPro" id="IPR036629">
    <property type="entry name" value="YjbJ_sf"/>
</dbReference>
<keyword evidence="4" id="KW-1185">Reference proteome</keyword>
<dbReference type="InterPro" id="IPR026042">
    <property type="entry name" value="YjbJ"/>
</dbReference>